<evidence type="ECO:0000313" key="4">
    <source>
        <dbReference type="Proteomes" id="UP000192257"/>
    </source>
</evidence>
<dbReference type="STRING" id="67003.A0A1X0NQT5"/>
<comment type="caution">
    <text evidence="3">The sequence shown here is derived from an EMBL/GenBank/DDBJ whole genome shotgun (WGS) entry which is preliminary data.</text>
</comment>
<dbReference type="GeneID" id="39987395"/>
<dbReference type="OrthoDB" id="242255at2759"/>
<evidence type="ECO:0000313" key="3">
    <source>
        <dbReference type="EMBL" id="ORC87054.1"/>
    </source>
</evidence>
<keyword evidence="4" id="KW-1185">Reference proteome</keyword>
<feature type="compositionally biased region" description="Low complexity" evidence="1">
    <location>
        <begin position="51"/>
        <end position="66"/>
    </location>
</feature>
<dbReference type="VEuPathDB" id="TriTrypDB:TM35_000242030"/>
<feature type="region of interest" description="Disordered" evidence="1">
    <location>
        <begin position="29"/>
        <end position="66"/>
    </location>
</feature>
<dbReference type="Proteomes" id="UP000192257">
    <property type="component" value="Unassembled WGS sequence"/>
</dbReference>
<dbReference type="EMBL" id="NBCO01000024">
    <property type="protein sequence ID" value="ORC87053.1"/>
    <property type="molecule type" value="Genomic_DNA"/>
</dbReference>
<dbReference type="VEuPathDB" id="TriTrypDB:TM35_000242040"/>
<gene>
    <name evidence="2" type="ORF">TM35_000242030</name>
    <name evidence="3" type="ORF">TM35_000242040</name>
</gene>
<accession>A0A1X0NQT5</accession>
<protein>
    <submittedName>
        <fullName evidence="3">Uncharacterized protein</fullName>
    </submittedName>
</protein>
<dbReference type="EMBL" id="NBCO01000024">
    <property type="protein sequence ID" value="ORC87054.1"/>
    <property type="molecule type" value="Genomic_DNA"/>
</dbReference>
<evidence type="ECO:0000313" key="2">
    <source>
        <dbReference type="EMBL" id="ORC87053.1"/>
    </source>
</evidence>
<sequence>MRRLYLEVGASVQAALLFRGHRWCSKTKTTTTTTSSSLGVNAEENDRSEKTTGTGTGTASSTKSSTTDVYTVMEKASAARGEIHELWLSTEATSDIEQRAQRVAELIEKYKLDPSTPREEDVSRGLGDAFDRLLLLCVPLGKDSAKSTEHLERLMHLAGRNGRELSVRTIQHLFARTDSFTEALAVFYAMRRCHVAMNMEAYYAMLYSLQRLEEEGWAQRFSEEYKEEGKLSEQAMDFVVKGINNALLPENKPWLGRVMFGDRDVPAQRRDGRDFDELSATWTQRYKEGSSIPSP</sequence>
<organism evidence="3 4">
    <name type="scientific">Trypanosoma theileri</name>
    <dbReference type="NCBI Taxonomy" id="67003"/>
    <lineage>
        <taxon>Eukaryota</taxon>
        <taxon>Discoba</taxon>
        <taxon>Euglenozoa</taxon>
        <taxon>Kinetoplastea</taxon>
        <taxon>Metakinetoplastina</taxon>
        <taxon>Trypanosomatida</taxon>
        <taxon>Trypanosomatidae</taxon>
        <taxon>Trypanosoma</taxon>
    </lineage>
</organism>
<proteinExistence type="predicted"/>
<evidence type="ECO:0000256" key="1">
    <source>
        <dbReference type="SAM" id="MobiDB-lite"/>
    </source>
</evidence>
<dbReference type="RefSeq" id="XP_028881119.1">
    <property type="nucleotide sequence ID" value="XM_029027615.1"/>
</dbReference>
<reference evidence="3 4" key="1">
    <citation type="submission" date="2017-03" db="EMBL/GenBank/DDBJ databases">
        <title>An alternative strategy for trypanosome survival in the mammalian bloodstream revealed through genome and transcriptome analysis of the ubiquitous bovine parasite Trypanosoma (Megatrypanum) theileri.</title>
        <authorList>
            <person name="Kelly S."/>
            <person name="Ivens A."/>
            <person name="Mott A."/>
            <person name="O'Neill E."/>
            <person name="Emms D."/>
            <person name="Macleod O."/>
            <person name="Voorheis P."/>
            <person name="Matthews J."/>
            <person name="Matthews K."/>
            <person name="Carrington M."/>
        </authorList>
    </citation>
    <scope>NUCLEOTIDE SEQUENCE [LARGE SCALE GENOMIC DNA]</scope>
    <source>
        <strain evidence="3">Edinburgh</strain>
    </source>
</reference>
<dbReference type="AlphaFoldDB" id="A0A1X0NQT5"/>
<name>A0A1X0NQT5_9TRYP</name>